<feature type="chain" id="PRO_5040372570" description="Calcineurin-like phosphoesterase domain-containing protein" evidence="2">
    <location>
        <begin position="25"/>
        <end position="747"/>
    </location>
</feature>
<feature type="domain" description="Calcineurin-like phosphoesterase" evidence="3">
    <location>
        <begin position="61"/>
        <end position="278"/>
    </location>
</feature>
<dbReference type="OrthoDB" id="27234at2759"/>
<dbReference type="SUPFAM" id="SSF56300">
    <property type="entry name" value="Metallo-dependent phosphatases"/>
    <property type="match status" value="1"/>
</dbReference>
<feature type="transmembrane region" description="Helical" evidence="1">
    <location>
        <begin position="723"/>
        <end position="742"/>
    </location>
</feature>
<evidence type="ECO:0000313" key="6">
    <source>
        <dbReference type="EMBL" id="KAJ4968391.1"/>
    </source>
</evidence>
<evidence type="ECO:0000259" key="3">
    <source>
        <dbReference type="Pfam" id="PF00149"/>
    </source>
</evidence>
<organism evidence="6 7">
    <name type="scientific">Protea cynaroides</name>
    <dbReference type="NCBI Taxonomy" id="273540"/>
    <lineage>
        <taxon>Eukaryota</taxon>
        <taxon>Viridiplantae</taxon>
        <taxon>Streptophyta</taxon>
        <taxon>Embryophyta</taxon>
        <taxon>Tracheophyta</taxon>
        <taxon>Spermatophyta</taxon>
        <taxon>Magnoliopsida</taxon>
        <taxon>Proteales</taxon>
        <taxon>Proteaceae</taxon>
        <taxon>Protea</taxon>
    </lineage>
</organism>
<keyword evidence="2" id="KW-0732">Signal</keyword>
<dbReference type="InterPro" id="IPR056229">
    <property type="entry name" value="Ig_TMM62"/>
</dbReference>
<feature type="transmembrane region" description="Helical" evidence="1">
    <location>
        <begin position="691"/>
        <end position="708"/>
    </location>
</feature>
<dbReference type="Pfam" id="PF24394">
    <property type="entry name" value="TMEM62_C"/>
    <property type="match status" value="1"/>
</dbReference>
<dbReference type="InterPro" id="IPR004843">
    <property type="entry name" value="Calcineurin-like_PHP"/>
</dbReference>
<dbReference type="Gene3D" id="3.60.21.10">
    <property type="match status" value="1"/>
</dbReference>
<dbReference type="Pfam" id="PF00149">
    <property type="entry name" value="Metallophos"/>
    <property type="match status" value="1"/>
</dbReference>
<evidence type="ECO:0000259" key="5">
    <source>
        <dbReference type="Pfam" id="PF24394"/>
    </source>
</evidence>
<accession>A0A9Q0KDK4</accession>
<evidence type="ECO:0000256" key="2">
    <source>
        <dbReference type="SAM" id="SignalP"/>
    </source>
</evidence>
<dbReference type="PANTHER" id="PTHR14795">
    <property type="entry name" value="HELICASE RELATED"/>
    <property type="match status" value="1"/>
</dbReference>
<dbReference type="InterPro" id="IPR056230">
    <property type="entry name" value="TMEM62_C"/>
</dbReference>
<proteinExistence type="predicted"/>
<evidence type="ECO:0000256" key="1">
    <source>
        <dbReference type="SAM" id="Phobius"/>
    </source>
</evidence>
<dbReference type="InterPro" id="IPR029052">
    <property type="entry name" value="Metallo-depent_PP-like"/>
</dbReference>
<name>A0A9Q0KDK4_9MAGN</name>
<reference evidence="6" key="1">
    <citation type="journal article" date="2023" name="Plant J.">
        <title>The genome of the king protea, Protea cynaroides.</title>
        <authorList>
            <person name="Chang J."/>
            <person name="Duong T.A."/>
            <person name="Schoeman C."/>
            <person name="Ma X."/>
            <person name="Roodt D."/>
            <person name="Barker N."/>
            <person name="Li Z."/>
            <person name="Van de Peer Y."/>
            <person name="Mizrachi E."/>
        </authorList>
    </citation>
    <scope>NUCLEOTIDE SEQUENCE</scope>
    <source>
        <tissue evidence="6">Young leaves</tissue>
    </source>
</reference>
<evidence type="ECO:0000313" key="7">
    <source>
        <dbReference type="Proteomes" id="UP001141806"/>
    </source>
</evidence>
<keyword evidence="1" id="KW-0472">Membrane</keyword>
<comment type="caution">
    <text evidence="6">The sequence shown here is derived from an EMBL/GenBank/DDBJ whole genome shotgun (WGS) entry which is preliminary data.</text>
</comment>
<evidence type="ECO:0000259" key="4">
    <source>
        <dbReference type="Pfam" id="PF24384"/>
    </source>
</evidence>
<dbReference type="AlphaFoldDB" id="A0A9Q0KDK4"/>
<feature type="domain" description="TMEM62 Ig-like" evidence="4">
    <location>
        <begin position="364"/>
        <end position="488"/>
    </location>
</feature>
<feature type="signal peptide" evidence="2">
    <location>
        <begin position="1"/>
        <end position="24"/>
    </location>
</feature>
<feature type="transmembrane region" description="Helical" evidence="1">
    <location>
        <begin position="627"/>
        <end position="647"/>
    </location>
</feature>
<dbReference type="PANTHER" id="PTHR14795:SF0">
    <property type="entry name" value="TRANSMEMBRANE PROTEIN 62"/>
    <property type="match status" value="1"/>
</dbReference>
<protein>
    <recommendedName>
        <fullName evidence="8">Calcineurin-like phosphoesterase domain-containing protein</fullName>
    </recommendedName>
</protein>
<dbReference type="GO" id="GO:0016787">
    <property type="term" value="F:hydrolase activity"/>
    <property type="evidence" value="ECO:0007669"/>
    <property type="project" value="InterPro"/>
</dbReference>
<feature type="transmembrane region" description="Helical" evidence="1">
    <location>
        <begin position="510"/>
        <end position="535"/>
    </location>
</feature>
<dbReference type="Pfam" id="PF24384">
    <property type="entry name" value="Ig_TMM62"/>
    <property type="match status" value="1"/>
</dbReference>
<sequence length="747" mass="84862">MSCSGKSKMVFLLILILCFSVPSAINCDSVQTHERIGGDKSNKSNSRAIIDLKGGPDSVIWVVQLSDLHFSVFHHDRAIEFERLVAPALAMINPSLVLITGDLTDGKSEDMMTMKQNEEEWTEYHKVMENVVKRSGLEKNIFYDLRGNHDNFGVPSVGGSFDFFSKYSISGGLGRSGNVNSVTVQSGGRKHLFVGFDSTMPIGLRGPTNLFGHPTEELLADIDIELSQWNSQSAELVTKITFGHFPLSFSASTDTGKSLKDVFLKHSLSAYLCGHLHTKFGKNLKRHHWSGHHFLSLEKYFQLNLHQAPGGSTLGLQSCSDEAPPFNEFWEWEMGDWRKSRVMRVLAIDSGHVSYVDIDFKMGAKKTIILPTFPLDSRFMLMASSPHDYSCSGDLSPYENVKALVFSSLPIVSVVARIYDSWPGHLDMVMESSMRKHENSRRGDLYTIPWNLRAFDDPSPDRFWLQIEAIDITGRSTLTELRPFSVNGFTAKLNWKWMEFLVMGCQWAALYYPILLSIFLFLSSILIIPKAVLIFSEKQYTFKVFIVDKSFISGILWVLIDFCRVSVLWFGLLVYLFYLLFFPWGYGQVFTEGGDRGYMTFKGWVVGVSHERGEQAYIGHPDVMVVVLPHLCFVVLPAILVMCALVAERAVYQLYYFLLSGKKDDYSKGSQKLLYGYLGSERSKYLCGGRWVRKLLISFCLVICWKHWKLCRALMKAYEMNSFIHFPGYCLPIPLLLVYAVYKTRQV</sequence>
<keyword evidence="1" id="KW-0812">Transmembrane</keyword>
<keyword evidence="7" id="KW-1185">Reference proteome</keyword>
<feature type="domain" description="TMEM62 C-terminal" evidence="5">
    <location>
        <begin position="512"/>
        <end position="727"/>
    </location>
</feature>
<evidence type="ECO:0008006" key="8">
    <source>
        <dbReference type="Google" id="ProtNLM"/>
    </source>
</evidence>
<gene>
    <name evidence="6" type="ORF">NE237_015092</name>
</gene>
<dbReference type="Proteomes" id="UP001141806">
    <property type="component" value="Unassembled WGS sequence"/>
</dbReference>
<keyword evidence="1" id="KW-1133">Transmembrane helix</keyword>
<feature type="transmembrane region" description="Helical" evidence="1">
    <location>
        <begin position="556"/>
        <end position="581"/>
    </location>
</feature>
<dbReference type="EMBL" id="JAMYWD010000006">
    <property type="protein sequence ID" value="KAJ4968391.1"/>
    <property type="molecule type" value="Genomic_DNA"/>
</dbReference>